<keyword evidence="6" id="KW-0443">Lipid metabolism</keyword>
<gene>
    <name evidence="8" type="ORF">LA749_02310</name>
</gene>
<evidence type="ECO:0000313" key="9">
    <source>
        <dbReference type="Proteomes" id="UP000325393"/>
    </source>
</evidence>
<evidence type="ECO:0000256" key="7">
    <source>
        <dbReference type="ARBA" id="ARBA00023160"/>
    </source>
</evidence>
<keyword evidence="4" id="KW-0276">Fatty acid metabolism</keyword>
<organism evidence="8 9">
    <name type="scientific">Lactobacillus acetotolerans</name>
    <dbReference type="NCBI Taxonomy" id="1600"/>
    <lineage>
        <taxon>Bacteria</taxon>
        <taxon>Bacillati</taxon>
        <taxon>Bacillota</taxon>
        <taxon>Bacilli</taxon>
        <taxon>Lactobacillales</taxon>
        <taxon>Lactobacillaceae</taxon>
        <taxon>Lactobacillus</taxon>
    </lineage>
</organism>
<keyword evidence="2" id="KW-0444">Lipid biosynthesis</keyword>
<sequence>MKYSEKHQVEFYECDENEHLKLPSLVDLMMQVSEHQLDKRGIGTNTLVKHGEGWVVTQYHFDIENLPKPGDEINLITEASGYNRFFEYRDFMFDDKDGNRLVTVRSEWVLFDLQKRKMLPTDEKLMANLEVPLLKKLPRFPRLRALKSYDHKRQYRVRYDDLDTNHHLTNSHYFNWFIDMLDRDFMKKFMVQAIDIKFNKEVRYAQMPYSCMTLKKEDNQYKSYHAIEDEKGKDQAVCELTWRKI</sequence>
<protein>
    <submittedName>
        <fullName evidence="8">Acyl-[acyl-carrier-protein] thioesterase</fullName>
    </submittedName>
</protein>
<dbReference type="EMBL" id="CP044496">
    <property type="protein sequence ID" value="QFG50927.1"/>
    <property type="molecule type" value="Genomic_DNA"/>
</dbReference>
<dbReference type="Gene3D" id="3.10.129.10">
    <property type="entry name" value="Hotdog Thioesterase"/>
    <property type="match status" value="1"/>
</dbReference>
<dbReference type="Proteomes" id="UP000325393">
    <property type="component" value="Chromosome"/>
</dbReference>
<proteinExistence type="inferred from homology"/>
<evidence type="ECO:0000256" key="4">
    <source>
        <dbReference type="ARBA" id="ARBA00022832"/>
    </source>
</evidence>
<name>A0A356VPF2_9LACO</name>
<dbReference type="CDD" id="cd00586">
    <property type="entry name" value="4HBT"/>
    <property type="match status" value="1"/>
</dbReference>
<keyword evidence="5" id="KW-0809">Transit peptide</keyword>
<accession>A0A356VPF2</accession>
<dbReference type="Pfam" id="PF20791">
    <property type="entry name" value="Acyl-ACP_TE_C"/>
    <property type="match status" value="1"/>
</dbReference>
<dbReference type="InterPro" id="IPR049427">
    <property type="entry name" value="Acyl-ACP_TE_C"/>
</dbReference>
<evidence type="ECO:0000256" key="2">
    <source>
        <dbReference type="ARBA" id="ARBA00022516"/>
    </source>
</evidence>
<dbReference type="RefSeq" id="WP_056969439.1">
    <property type="nucleotide sequence ID" value="NZ_CALFMW010000148.1"/>
</dbReference>
<dbReference type="PANTHER" id="PTHR31727">
    <property type="entry name" value="OLEOYL-ACYL CARRIER PROTEIN THIOESTERASE 1, CHLOROPLASTIC"/>
    <property type="match status" value="1"/>
</dbReference>
<dbReference type="InterPro" id="IPR029069">
    <property type="entry name" value="HotDog_dom_sf"/>
</dbReference>
<evidence type="ECO:0000313" key="8">
    <source>
        <dbReference type="EMBL" id="QFG50927.1"/>
    </source>
</evidence>
<dbReference type="InterPro" id="IPR002864">
    <property type="entry name" value="Acyl-ACP_thioesterase_NHD"/>
</dbReference>
<dbReference type="PANTHER" id="PTHR31727:SF6">
    <property type="entry name" value="OLEOYL-ACYL CARRIER PROTEIN THIOESTERASE 1, CHLOROPLASTIC"/>
    <property type="match status" value="1"/>
</dbReference>
<dbReference type="GO" id="GO:0016297">
    <property type="term" value="F:fatty acyl-[ACP] hydrolase activity"/>
    <property type="evidence" value="ECO:0007669"/>
    <property type="project" value="InterPro"/>
</dbReference>
<reference evidence="8 9" key="1">
    <citation type="submission" date="2019-09" db="EMBL/GenBank/DDBJ databases">
        <title>Genome sequencing of Lactobacillus acetotolerans.</title>
        <authorList>
            <person name="Kim K."/>
        </authorList>
    </citation>
    <scope>NUCLEOTIDE SEQUENCE [LARGE SCALE GENOMIC DNA]</scope>
    <source>
        <strain evidence="8 9">LA749</strain>
    </source>
</reference>
<evidence type="ECO:0000256" key="3">
    <source>
        <dbReference type="ARBA" id="ARBA00022801"/>
    </source>
</evidence>
<comment type="similarity">
    <text evidence="1">Belongs to the acyl-ACP thioesterase family.</text>
</comment>
<evidence type="ECO:0000256" key="6">
    <source>
        <dbReference type="ARBA" id="ARBA00023098"/>
    </source>
</evidence>
<evidence type="ECO:0000256" key="5">
    <source>
        <dbReference type="ARBA" id="ARBA00022946"/>
    </source>
</evidence>
<dbReference type="AlphaFoldDB" id="A0A356VPF2"/>
<dbReference type="SUPFAM" id="SSF54637">
    <property type="entry name" value="Thioesterase/thiol ester dehydrase-isomerase"/>
    <property type="match status" value="2"/>
</dbReference>
<evidence type="ECO:0000256" key="1">
    <source>
        <dbReference type="ARBA" id="ARBA00006500"/>
    </source>
</evidence>
<dbReference type="Pfam" id="PF01643">
    <property type="entry name" value="Acyl-ACP_TE"/>
    <property type="match status" value="1"/>
</dbReference>
<dbReference type="GO" id="GO:0000036">
    <property type="term" value="F:acyl carrier activity"/>
    <property type="evidence" value="ECO:0007669"/>
    <property type="project" value="TreeGrafter"/>
</dbReference>
<dbReference type="InterPro" id="IPR045023">
    <property type="entry name" value="FATA/B"/>
</dbReference>
<keyword evidence="7" id="KW-0275">Fatty acid biosynthesis</keyword>
<dbReference type="GeneID" id="78211810"/>
<keyword evidence="3" id="KW-0378">Hydrolase</keyword>